<gene>
    <name evidence="2" type="ORF">ACFQQL_04190</name>
</gene>
<protein>
    <submittedName>
        <fullName evidence="2">Uncharacterized protein</fullName>
    </submittedName>
</protein>
<dbReference type="Proteomes" id="UP001596455">
    <property type="component" value="Unassembled WGS sequence"/>
</dbReference>
<feature type="compositionally biased region" description="Basic and acidic residues" evidence="1">
    <location>
        <begin position="9"/>
        <end position="21"/>
    </location>
</feature>
<organism evidence="2 3">
    <name type="scientific">Georgenia alba</name>
    <dbReference type="NCBI Taxonomy" id="2233858"/>
    <lineage>
        <taxon>Bacteria</taxon>
        <taxon>Bacillati</taxon>
        <taxon>Actinomycetota</taxon>
        <taxon>Actinomycetes</taxon>
        <taxon>Micrococcales</taxon>
        <taxon>Bogoriellaceae</taxon>
        <taxon>Georgenia</taxon>
    </lineage>
</organism>
<name>A0ABW2Q481_9MICO</name>
<sequence>MKKNLHFRTAQDGKEQSLRLDGHSDLDADTLAAYMKSGEVITLKTDEGPVAVNFGNLATARVAEPGKAVFF</sequence>
<keyword evidence="3" id="KW-1185">Reference proteome</keyword>
<proteinExistence type="predicted"/>
<dbReference type="RefSeq" id="WP_382391554.1">
    <property type="nucleotide sequence ID" value="NZ_JBHTCQ010000001.1"/>
</dbReference>
<evidence type="ECO:0000256" key="1">
    <source>
        <dbReference type="SAM" id="MobiDB-lite"/>
    </source>
</evidence>
<evidence type="ECO:0000313" key="3">
    <source>
        <dbReference type="Proteomes" id="UP001596455"/>
    </source>
</evidence>
<evidence type="ECO:0000313" key="2">
    <source>
        <dbReference type="EMBL" id="MFC7404299.1"/>
    </source>
</evidence>
<reference evidence="3" key="1">
    <citation type="journal article" date="2019" name="Int. J. Syst. Evol. Microbiol.">
        <title>The Global Catalogue of Microorganisms (GCM) 10K type strain sequencing project: providing services to taxonomists for standard genome sequencing and annotation.</title>
        <authorList>
            <consortium name="The Broad Institute Genomics Platform"/>
            <consortium name="The Broad Institute Genome Sequencing Center for Infectious Disease"/>
            <person name="Wu L."/>
            <person name="Ma J."/>
        </authorList>
    </citation>
    <scope>NUCLEOTIDE SEQUENCE [LARGE SCALE GENOMIC DNA]</scope>
    <source>
        <strain evidence="3">JCM 1490</strain>
    </source>
</reference>
<comment type="caution">
    <text evidence="2">The sequence shown here is derived from an EMBL/GenBank/DDBJ whole genome shotgun (WGS) entry which is preliminary data.</text>
</comment>
<dbReference type="EMBL" id="JBHTCQ010000001">
    <property type="protein sequence ID" value="MFC7404299.1"/>
    <property type="molecule type" value="Genomic_DNA"/>
</dbReference>
<accession>A0ABW2Q481</accession>
<feature type="region of interest" description="Disordered" evidence="1">
    <location>
        <begin position="1"/>
        <end position="21"/>
    </location>
</feature>